<dbReference type="STRING" id="997296.PB1_11659"/>
<dbReference type="Gene3D" id="1.10.1740.10">
    <property type="match status" value="1"/>
</dbReference>
<dbReference type="SUPFAM" id="SSF88946">
    <property type="entry name" value="Sigma2 domain of RNA polymerase sigma factors"/>
    <property type="match status" value="1"/>
</dbReference>
<comment type="caution">
    <text evidence="1">The sequence shown here is derived from an EMBL/GenBank/DDBJ whole genome shotgun (WGS) entry which is preliminary data.</text>
</comment>
<organism evidence="1 2">
    <name type="scientific">Bacillus methanolicus PB1</name>
    <dbReference type="NCBI Taxonomy" id="997296"/>
    <lineage>
        <taxon>Bacteria</taxon>
        <taxon>Bacillati</taxon>
        <taxon>Bacillota</taxon>
        <taxon>Bacilli</taxon>
        <taxon>Bacillales</taxon>
        <taxon>Bacillaceae</taxon>
        <taxon>Bacillus</taxon>
    </lineage>
</organism>
<dbReference type="AlphaFoldDB" id="I3DVE3"/>
<sequence length="49" mass="5753">MYPIIRDRFLAEDVIHETFLKAYKKKDTILDEQIIGAWLSSIAFRTASH</sequence>
<protein>
    <recommendedName>
        <fullName evidence="3">RNA polymerase sigma-70 region 2 domain-containing protein</fullName>
    </recommendedName>
</protein>
<name>I3DVE3_BACMT</name>
<evidence type="ECO:0000313" key="2">
    <source>
        <dbReference type="Proteomes" id="UP000010523"/>
    </source>
</evidence>
<dbReference type="Proteomes" id="UP000010523">
    <property type="component" value="Unassembled WGS sequence"/>
</dbReference>
<dbReference type="GO" id="GO:0006352">
    <property type="term" value="P:DNA-templated transcription initiation"/>
    <property type="evidence" value="ECO:0007669"/>
    <property type="project" value="InterPro"/>
</dbReference>
<gene>
    <name evidence="1" type="ORF">PB1_11659</name>
</gene>
<proteinExistence type="predicted"/>
<evidence type="ECO:0000313" key="1">
    <source>
        <dbReference type="EMBL" id="EIJ78214.1"/>
    </source>
</evidence>
<evidence type="ECO:0008006" key="3">
    <source>
        <dbReference type="Google" id="ProtNLM"/>
    </source>
</evidence>
<reference evidence="1 2" key="1">
    <citation type="journal article" date="2012" name="Appl. Environ. Microbiol.">
        <title>Genome Sequence of Thermotolerant Bacillus methanolicus: Features and Regulation Related to Methylotrophy and Production of L-Lysine and L-Glutamate from Methanol.</title>
        <authorList>
            <person name="Heggeset T.M."/>
            <person name="Krog A."/>
            <person name="Balzer S."/>
            <person name="Wentzel A."/>
            <person name="Ellingsen T.E."/>
            <person name="Brautaset T."/>
        </authorList>
    </citation>
    <scope>NUCLEOTIDE SEQUENCE [LARGE SCALE GENOMIC DNA]</scope>
    <source>
        <strain evidence="1 2">PB1</strain>
    </source>
</reference>
<dbReference type="EMBL" id="AFEU01000003">
    <property type="protein sequence ID" value="EIJ78214.1"/>
    <property type="molecule type" value="Genomic_DNA"/>
</dbReference>
<dbReference type="InterPro" id="IPR013325">
    <property type="entry name" value="RNA_pol_sigma_r2"/>
</dbReference>
<keyword evidence="2" id="KW-1185">Reference proteome</keyword>
<dbReference type="GO" id="GO:0003700">
    <property type="term" value="F:DNA-binding transcription factor activity"/>
    <property type="evidence" value="ECO:0007669"/>
    <property type="project" value="InterPro"/>
</dbReference>
<accession>I3DVE3</accession>